<dbReference type="GeneID" id="100572123"/>
<dbReference type="OrthoDB" id="73161at2759"/>
<keyword evidence="2" id="KW-1185">Reference proteome</keyword>
<evidence type="ECO:0000313" key="1">
    <source>
        <dbReference type="EnsemblMetazoa" id="XP_016660346.2"/>
    </source>
</evidence>
<dbReference type="AlphaFoldDB" id="A0A8R2D4L6"/>
<accession>A0A8R2D4L6</accession>
<organism evidence="1 2">
    <name type="scientific">Acyrthosiphon pisum</name>
    <name type="common">Pea aphid</name>
    <dbReference type="NCBI Taxonomy" id="7029"/>
    <lineage>
        <taxon>Eukaryota</taxon>
        <taxon>Metazoa</taxon>
        <taxon>Ecdysozoa</taxon>
        <taxon>Arthropoda</taxon>
        <taxon>Hexapoda</taxon>
        <taxon>Insecta</taxon>
        <taxon>Pterygota</taxon>
        <taxon>Neoptera</taxon>
        <taxon>Paraneoptera</taxon>
        <taxon>Hemiptera</taxon>
        <taxon>Sternorrhyncha</taxon>
        <taxon>Aphidomorpha</taxon>
        <taxon>Aphidoidea</taxon>
        <taxon>Aphididae</taxon>
        <taxon>Macrosiphini</taxon>
        <taxon>Acyrthosiphon</taxon>
    </lineage>
</organism>
<name>A0A8R2D4L6_ACYPI</name>
<reference evidence="2" key="1">
    <citation type="submission" date="2010-06" db="EMBL/GenBank/DDBJ databases">
        <authorList>
            <person name="Jiang H."/>
            <person name="Abraham K."/>
            <person name="Ali S."/>
            <person name="Alsbrooks S.L."/>
            <person name="Anim B.N."/>
            <person name="Anosike U.S."/>
            <person name="Attaway T."/>
            <person name="Bandaranaike D.P."/>
            <person name="Battles P.K."/>
            <person name="Bell S.N."/>
            <person name="Bell A.V."/>
            <person name="Beltran B."/>
            <person name="Bickham C."/>
            <person name="Bustamante Y."/>
            <person name="Caleb T."/>
            <person name="Canada A."/>
            <person name="Cardenas V."/>
            <person name="Carter K."/>
            <person name="Chacko J."/>
            <person name="Chandrabose M.N."/>
            <person name="Chavez D."/>
            <person name="Chavez A."/>
            <person name="Chen L."/>
            <person name="Chu H.-S."/>
            <person name="Claassen K.J."/>
            <person name="Cockrell R."/>
            <person name="Collins M."/>
            <person name="Cooper J.A."/>
            <person name="Cree A."/>
            <person name="Curry S.M."/>
            <person name="Da Y."/>
            <person name="Dao M.D."/>
            <person name="Das B."/>
            <person name="Davila M.-L."/>
            <person name="Davy-Carroll L."/>
            <person name="Denson S."/>
            <person name="Dinh H."/>
            <person name="Ebong V.E."/>
            <person name="Edwards J.R."/>
            <person name="Egan A."/>
            <person name="El-Daye J."/>
            <person name="Escobedo L."/>
            <person name="Fernandez S."/>
            <person name="Fernando P.R."/>
            <person name="Flagg N."/>
            <person name="Forbes L.D."/>
            <person name="Fowler R.G."/>
            <person name="Fu Q."/>
            <person name="Gabisi R.A."/>
            <person name="Ganer J."/>
            <person name="Garbino Pronczuk A."/>
            <person name="Garcia R.M."/>
            <person name="Garner T."/>
            <person name="Garrett T.E."/>
            <person name="Gonzalez D.A."/>
            <person name="Hamid H."/>
            <person name="Hawkins E.S."/>
            <person name="Hirani K."/>
            <person name="Hogues M.E."/>
            <person name="Hollins B."/>
            <person name="Hsiao C.-H."/>
            <person name="Jabil R."/>
            <person name="James M.L."/>
            <person name="Jhangiani S.N."/>
            <person name="Johnson B."/>
            <person name="Johnson Q."/>
            <person name="Joshi V."/>
            <person name="Kalu J.B."/>
            <person name="Kam C."/>
            <person name="Kashfia A."/>
            <person name="Keebler J."/>
            <person name="Kisamo H."/>
            <person name="Kovar C.L."/>
            <person name="Lago L.A."/>
            <person name="Lai C.-Y."/>
            <person name="Laidlaw J."/>
            <person name="Lara F."/>
            <person name="Le T.-K."/>
            <person name="Lee S.L."/>
            <person name="Legall F.H."/>
            <person name="Lemon S.J."/>
            <person name="Lewis L.R."/>
            <person name="Li B."/>
            <person name="Liu Y."/>
            <person name="Liu Y.-S."/>
            <person name="Lopez J."/>
            <person name="Lozado R.J."/>
            <person name="Lu J."/>
            <person name="Madu R.C."/>
            <person name="Maheshwari M."/>
            <person name="Maheshwari R."/>
            <person name="Malloy K."/>
            <person name="Martinez E."/>
            <person name="Mathew T."/>
            <person name="Mercado I.C."/>
            <person name="Mercado C."/>
            <person name="Meyer B."/>
            <person name="Montgomery K."/>
            <person name="Morgan M.B."/>
            <person name="Munidasa M."/>
            <person name="Nazareth L.V."/>
            <person name="Nelson J."/>
            <person name="Ng B.M."/>
            <person name="Nguyen N.B."/>
            <person name="Nguyen P.Q."/>
            <person name="Nguyen T."/>
            <person name="Obregon M."/>
            <person name="Okwuonu G.O."/>
            <person name="Onwere C.G."/>
            <person name="Orozco G."/>
            <person name="Parra A."/>
            <person name="Patel S."/>
            <person name="Patil S."/>
            <person name="Perez A."/>
            <person name="Perez Y."/>
            <person name="Pham C."/>
            <person name="Primus E.L."/>
            <person name="Pu L.-L."/>
            <person name="Puazo M."/>
            <person name="Qin X."/>
            <person name="Quiroz J.B."/>
            <person name="Reese J."/>
            <person name="Richards S."/>
            <person name="Rives C.M."/>
            <person name="Robberts R."/>
            <person name="Ruiz S.J."/>
            <person name="Ruiz M.J."/>
            <person name="Santibanez J."/>
            <person name="Schneider B.W."/>
            <person name="Sisson I."/>
            <person name="Smith M."/>
            <person name="Sodergren E."/>
            <person name="Song X.-Z."/>
            <person name="Song B.B."/>
            <person name="Summersgill H."/>
            <person name="Thelus R."/>
            <person name="Thornton R.D."/>
            <person name="Trejos Z.Y."/>
            <person name="Usmani K."/>
            <person name="Vattathil S."/>
            <person name="Villasana D."/>
            <person name="Walker D.L."/>
            <person name="Wang S."/>
            <person name="Wang K."/>
            <person name="White C.S."/>
            <person name="Williams A.C."/>
            <person name="Williamson J."/>
            <person name="Wilson K."/>
            <person name="Woghiren I.O."/>
            <person name="Woodworth J.R."/>
            <person name="Worley K.C."/>
            <person name="Wright R.A."/>
            <person name="Wu W."/>
            <person name="Young L."/>
            <person name="Zhang L."/>
            <person name="Zhang J."/>
            <person name="Zhu Y."/>
            <person name="Muzny D.M."/>
            <person name="Weinstock G."/>
            <person name="Gibbs R.A."/>
        </authorList>
    </citation>
    <scope>NUCLEOTIDE SEQUENCE [LARGE SCALE GENOMIC DNA]</scope>
    <source>
        <strain evidence="2">LSR1</strain>
    </source>
</reference>
<dbReference type="KEGG" id="api:100572123"/>
<dbReference type="EnsemblMetazoa" id="XM_016804857.2">
    <property type="protein sequence ID" value="XP_016660346.2"/>
    <property type="gene ID" value="LOC100572123"/>
</dbReference>
<dbReference type="PANTHER" id="PTHR31239:SF2">
    <property type="entry name" value="NICOLIN-1"/>
    <property type="match status" value="1"/>
</dbReference>
<dbReference type="InterPro" id="IPR040235">
    <property type="entry name" value="Nicolin-1"/>
</dbReference>
<dbReference type="Proteomes" id="UP000007819">
    <property type="component" value="Chromosome A2"/>
</dbReference>
<dbReference type="RefSeq" id="XP_016660346.2">
    <property type="nucleotide sequence ID" value="XM_016804857.2"/>
</dbReference>
<reference evidence="1" key="2">
    <citation type="submission" date="2022-06" db="UniProtKB">
        <authorList>
            <consortium name="EnsemblMetazoa"/>
        </authorList>
    </citation>
    <scope>IDENTIFICATION</scope>
</reference>
<sequence length="166" mass="19326">MENYMDELNSKLSIVSSSAENNHNSIEFGATVIPIYLNINHQKNPDYNPKCTAMILDFGSIPQDVGEIYFKNYYTYIISILVMKISNNDSKRSKKWYIAIRQKKLRNNVHTEFESQDYECIKSSESEIDWSDLYKIKLILRQPSPNWSNFGIDDVKVIRKVQSGNV</sequence>
<dbReference type="GO" id="GO:0005654">
    <property type="term" value="C:nucleoplasm"/>
    <property type="evidence" value="ECO:0007669"/>
    <property type="project" value="TreeGrafter"/>
</dbReference>
<dbReference type="PANTHER" id="PTHR31239">
    <property type="entry name" value="NICOLIN 1"/>
    <property type="match status" value="1"/>
</dbReference>
<protein>
    <submittedName>
        <fullName evidence="1">Uncharacterized protein</fullName>
    </submittedName>
</protein>
<evidence type="ECO:0000313" key="2">
    <source>
        <dbReference type="Proteomes" id="UP000007819"/>
    </source>
</evidence>
<proteinExistence type="predicted"/>